<dbReference type="InterPro" id="IPR018680">
    <property type="entry name" value="DUF2164"/>
</dbReference>
<evidence type="ECO:0000313" key="2">
    <source>
        <dbReference type="Proteomes" id="UP000076023"/>
    </source>
</evidence>
<gene>
    <name evidence="1" type="ORF">TSACC_141</name>
</gene>
<dbReference type="OrthoDB" id="573733at2"/>
<sequence length="91" mass="10363">MPVQLSKEAEKEMTSSLQEFLSTELELEVGNLQTGLLLRFFLSEIAPTVYNQAISDAGRYLLGAMTELPAVCFEPEYQYSERKKERRGKRG</sequence>
<evidence type="ECO:0008006" key="3">
    <source>
        <dbReference type="Google" id="ProtNLM"/>
    </source>
</evidence>
<organism evidence="1 2">
    <name type="scientific">Terrimicrobium sacchariphilum</name>
    <dbReference type="NCBI Taxonomy" id="690879"/>
    <lineage>
        <taxon>Bacteria</taxon>
        <taxon>Pseudomonadati</taxon>
        <taxon>Verrucomicrobiota</taxon>
        <taxon>Terrimicrobiia</taxon>
        <taxon>Terrimicrobiales</taxon>
        <taxon>Terrimicrobiaceae</taxon>
        <taxon>Terrimicrobium</taxon>
    </lineage>
</organism>
<dbReference type="Pfam" id="PF09932">
    <property type="entry name" value="DUF2164"/>
    <property type="match status" value="1"/>
</dbReference>
<protein>
    <recommendedName>
        <fullName evidence="3">DUF2164 domain-containing protein</fullName>
    </recommendedName>
</protein>
<dbReference type="EMBL" id="BDCO01000001">
    <property type="protein sequence ID" value="GAT31493.1"/>
    <property type="molecule type" value="Genomic_DNA"/>
</dbReference>
<proteinExistence type="predicted"/>
<dbReference type="RefSeq" id="WP_075077390.1">
    <property type="nucleotide sequence ID" value="NZ_BDCO01000001.1"/>
</dbReference>
<evidence type="ECO:0000313" key="1">
    <source>
        <dbReference type="EMBL" id="GAT31493.1"/>
    </source>
</evidence>
<keyword evidence="2" id="KW-1185">Reference proteome</keyword>
<dbReference type="Proteomes" id="UP000076023">
    <property type="component" value="Unassembled WGS sequence"/>
</dbReference>
<comment type="caution">
    <text evidence="1">The sequence shown here is derived from an EMBL/GenBank/DDBJ whole genome shotgun (WGS) entry which is preliminary data.</text>
</comment>
<dbReference type="AlphaFoldDB" id="A0A146G1U5"/>
<dbReference type="InParanoid" id="A0A146G1U5"/>
<name>A0A146G1U5_TERSA</name>
<reference evidence="2" key="1">
    <citation type="journal article" date="2017" name="Genome Announc.">
        <title>Draft Genome Sequence of Terrimicrobium sacchariphilum NM-5T, a Facultative Anaerobic Soil Bacterium of the Class Spartobacteria.</title>
        <authorList>
            <person name="Qiu Y.L."/>
            <person name="Tourlousse D.M."/>
            <person name="Matsuura N."/>
            <person name="Ohashi A."/>
            <person name="Sekiguchi Y."/>
        </authorList>
    </citation>
    <scope>NUCLEOTIDE SEQUENCE [LARGE SCALE GENOMIC DNA]</scope>
    <source>
        <strain evidence="2">NM-5</strain>
    </source>
</reference>
<accession>A0A146G1U5</accession>